<dbReference type="PANTHER" id="PTHR21624:SF1">
    <property type="entry name" value="ALKYLGLYCEROL MONOOXYGENASE"/>
    <property type="match status" value="1"/>
</dbReference>
<dbReference type="OrthoDB" id="9770329at2"/>
<dbReference type="GO" id="GO:0012505">
    <property type="term" value="C:endomembrane system"/>
    <property type="evidence" value="ECO:0007669"/>
    <property type="project" value="UniProtKB-SubCell"/>
</dbReference>
<evidence type="ECO:0000259" key="8">
    <source>
        <dbReference type="Pfam" id="PF04116"/>
    </source>
</evidence>
<dbReference type="eggNOG" id="COG3000">
    <property type="taxonomic scope" value="Bacteria"/>
</dbReference>
<evidence type="ECO:0000256" key="2">
    <source>
        <dbReference type="ARBA" id="ARBA00022692"/>
    </source>
</evidence>
<keyword evidence="3 7" id="KW-1133">Transmembrane helix</keyword>
<dbReference type="RefSeq" id="WP_011414458.1">
    <property type="nucleotide sequence ID" value="NC_007722.1"/>
</dbReference>
<dbReference type="GO" id="GO:0008610">
    <property type="term" value="P:lipid biosynthetic process"/>
    <property type="evidence" value="ECO:0007669"/>
    <property type="project" value="InterPro"/>
</dbReference>
<evidence type="ECO:0000313" key="9">
    <source>
        <dbReference type="EMBL" id="ABC63624.1"/>
    </source>
</evidence>
<dbReference type="PANTHER" id="PTHR21624">
    <property type="entry name" value="STEROL DESATURASE-RELATED PROTEIN"/>
    <property type="match status" value="1"/>
</dbReference>
<keyword evidence="6 7" id="KW-0472">Membrane</keyword>
<evidence type="ECO:0000313" key="10">
    <source>
        <dbReference type="Proteomes" id="UP000008808"/>
    </source>
</evidence>
<evidence type="ECO:0000256" key="6">
    <source>
        <dbReference type="ARBA" id="ARBA00023136"/>
    </source>
</evidence>
<evidence type="ECO:0000256" key="3">
    <source>
        <dbReference type="ARBA" id="ARBA00022989"/>
    </source>
</evidence>
<dbReference type="InterPro" id="IPR006694">
    <property type="entry name" value="Fatty_acid_hydroxylase"/>
</dbReference>
<proteinExistence type="predicted"/>
<dbReference type="AlphaFoldDB" id="Q2N9L7"/>
<dbReference type="GO" id="GO:0016020">
    <property type="term" value="C:membrane"/>
    <property type="evidence" value="ECO:0007669"/>
    <property type="project" value="GOC"/>
</dbReference>
<name>Q2N9L7_ERYLH</name>
<sequence>MEALAQTALALCLKLVPLAAMFGLLALATKRSGILAAFRNSRRETETNLALVVLNYVLLASFLAGAAAWWADTLAVSNRLLVFWADANPVFVLAVTLLLSELVIYWRHRIEHSPVLWPMHAVHHSDEAMTWLALLRKHPLAYVLALVVDTAPLLLLGVPVWAIGAVALMRIWWGHFIHADVPWTLGPVGRWLISPAAHRLHHIDDLDLCGSNYGGVLTLWDRVFGTYIDPAPYLNCRTGVDGGSRGFVGEVARPFGAWAGRKAVDAAPETAKA</sequence>
<dbReference type="KEGG" id="eli:ELI_07660"/>
<evidence type="ECO:0000256" key="4">
    <source>
        <dbReference type="ARBA" id="ARBA00023002"/>
    </source>
</evidence>
<dbReference type="GO" id="GO:0050479">
    <property type="term" value="F:glyceryl-ether monooxygenase activity"/>
    <property type="evidence" value="ECO:0007669"/>
    <property type="project" value="TreeGrafter"/>
</dbReference>
<dbReference type="Proteomes" id="UP000008808">
    <property type="component" value="Chromosome"/>
</dbReference>
<evidence type="ECO:0000256" key="1">
    <source>
        <dbReference type="ARBA" id="ARBA00004127"/>
    </source>
</evidence>
<evidence type="ECO:0000256" key="5">
    <source>
        <dbReference type="ARBA" id="ARBA00023098"/>
    </source>
</evidence>
<feature type="transmembrane region" description="Helical" evidence="7">
    <location>
        <begin position="90"/>
        <end position="107"/>
    </location>
</feature>
<organism evidence="9 10">
    <name type="scientific">Erythrobacter litoralis (strain HTCC2594)</name>
    <dbReference type="NCBI Taxonomy" id="314225"/>
    <lineage>
        <taxon>Bacteria</taxon>
        <taxon>Pseudomonadati</taxon>
        <taxon>Pseudomonadota</taxon>
        <taxon>Alphaproteobacteria</taxon>
        <taxon>Sphingomonadales</taxon>
        <taxon>Erythrobacteraceae</taxon>
        <taxon>Erythrobacter/Porphyrobacter group</taxon>
        <taxon>Erythrobacter</taxon>
    </lineage>
</organism>
<dbReference type="EMBL" id="CP000157">
    <property type="protein sequence ID" value="ABC63624.1"/>
    <property type="molecule type" value="Genomic_DNA"/>
</dbReference>
<feature type="transmembrane region" description="Helical" evidence="7">
    <location>
        <begin position="49"/>
        <end position="70"/>
    </location>
</feature>
<keyword evidence="5" id="KW-0443">Lipid metabolism</keyword>
<dbReference type="HOGENOM" id="CLU_033631_3_1_5"/>
<protein>
    <recommendedName>
        <fullName evidence="8">Fatty acid hydroxylase domain-containing protein</fullName>
    </recommendedName>
</protein>
<dbReference type="Pfam" id="PF04116">
    <property type="entry name" value="FA_hydroxylase"/>
    <property type="match status" value="1"/>
</dbReference>
<evidence type="ECO:0000256" key="7">
    <source>
        <dbReference type="SAM" id="Phobius"/>
    </source>
</evidence>
<reference evidence="10" key="1">
    <citation type="journal article" date="2009" name="J. Bacteriol.">
        <title>Complete genome sequence of Erythrobacter litoralis HTCC2594.</title>
        <authorList>
            <person name="Oh H.M."/>
            <person name="Giovannoni S.J."/>
            <person name="Ferriera S."/>
            <person name="Johnson J."/>
            <person name="Cho J.C."/>
        </authorList>
    </citation>
    <scope>NUCLEOTIDE SEQUENCE [LARGE SCALE GENOMIC DNA]</scope>
    <source>
        <strain evidence="10">HTCC2594</strain>
    </source>
</reference>
<keyword evidence="10" id="KW-1185">Reference proteome</keyword>
<feature type="domain" description="Fatty acid hydroxylase" evidence="8">
    <location>
        <begin position="94"/>
        <end position="226"/>
    </location>
</feature>
<keyword evidence="2 7" id="KW-0812">Transmembrane</keyword>
<dbReference type="GO" id="GO:0005506">
    <property type="term" value="F:iron ion binding"/>
    <property type="evidence" value="ECO:0007669"/>
    <property type="project" value="InterPro"/>
</dbReference>
<keyword evidence="4" id="KW-0560">Oxidoreductase</keyword>
<accession>Q2N9L7</accession>
<gene>
    <name evidence="9" type="ordered locus">ELI_07660</name>
</gene>
<dbReference type="GO" id="GO:0006643">
    <property type="term" value="P:membrane lipid metabolic process"/>
    <property type="evidence" value="ECO:0007669"/>
    <property type="project" value="TreeGrafter"/>
</dbReference>
<feature type="transmembrane region" description="Helical" evidence="7">
    <location>
        <begin position="6"/>
        <end position="28"/>
    </location>
</feature>
<comment type="subcellular location">
    <subcellularLocation>
        <location evidence="1">Endomembrane system</location>
        <topology evidence="1">Multi-pass membrane protein</topology>
    </subcellularLocation>
</comment>
<dbReference type="STRING" id="314225.ELI_07660"/>
<dbReference type="InterPro" id="IPR051689">
    <property type="entry name" value="Sterol_desaturase/TMEM195"/>
</dbReference>